<feature type="transmembrane region" description="Helical" evidence="9">
    <location>
        <begin position="216"/>
        <end position="237"/>
    </location>
</feature>
<evidence type="ECO:0000256" key="7">
    <source>
        <dbReference type="ARBA" id="ARBA00023180"/>
    </source>
</evidence>
<evidence type="ECO:0000256" key="2">
    <source>
        <dbReference type="ARBA" id="ARBA00022692"/>
    </source>
</evidence>
<dbReference type="SUPFAM" id="SSF49265">
    <property type="entry name" value="Fibronectin type III"/>
    <property type="match status" value="2"/>
</dbReference>
<keyword evidence="4 9" id="KW-1133">Transmembrane helix</keyword>
<keyword evidence="7" id="KW-0325">Glycoprotein</keyword>
<keyword evidence="3 10" id="KW-0732">Signal</keyword>
<feature type="signal peptide" evidence="10">
    <location>
        <begin position="1"/>
        <end position="17"/>
    </location>
</feature>
<keyword evidence="6" id="KW-0675">Receptor</keyword>
<dbReference type="PANTHER" id="PTHR23037:SF47">
    <property type="entry name" value="INTERLEUKIN 2 RECEPTOR SUBUNIT GAMMA"/>
    <property type="match status" value="1"/>
</dbReference>
<feature type="domain" description="Fibronectin type-III" evidence="11">
    <location>
        <begin position="110"/>
        <end position="208"/>
    </location>
</feature>
<dbReference type="GO" id="GO:0009897">
    <property type="term" value="C:external side of plasma membrane"/>
    <property type="evidence" value="ECO:0007669"/>
    <property type="project" value="TreeGrafter"/>
</dbReference>
<dbReference type="PANTHER" id="PTHR23037">
    <property type="entry name" value="CYTOKINE RECEPTOR"/>
    <property type="match status" value="1"/>
</dbReference>
<keyword evidence="5 9" id="KW-0472">Membrane</keyword>
<dbReference type="OMA" id="TAGCWLQ"/>
<proteinExistence type="predicted"/>
<dbReference type="InterPro" id="IPR013783">
    <property type="entry name" value="Ig-like_fold"/>
</dbReference>
<dbReference type="KEGG" id="oml:112138762"/>
<dbReference type="GO" id="GO:0004896">
    <property type="term" value="F:cytokine receptor activity"/>
    <property type="evidence" value="ECO:0007669"/>
    <property type="project" value="TreeGrafter"/>
</dbReference>
<evidence type="ECO:0000256" key="4">
    <source>
        <dbReference type="ARBA" id="ARBA00022989"/>
    </source>
</evidence>
<feature type="compositionally biased region" description="Polar residues" evidence="8">
    <location>
        <begin position="327"/>
        <end position="340"/>
    </location>
</feature>
<dbReference type="Proteomes" id="UP000261560">
    <property type="component" value="Unplaced"/>
</dbReference>
<accession>A0A3B3D527</accession>
<evidence type="ECO:0000256" key="8">
    <source>
        <dbReference type="SAM" id="MobiDB-lite"/>
    </source>
</evidence>
<reference evidence="12" key="2">
    <citation type="submission" date="2025-09" db="UniProtKB">
        <authorList>
            <consortium name="Ensembl"/>
        </authorList>
    </citation>
    <scope>IDENTIFICATION</scope>
</reference>
<dbReference type="AlphaFoldDB" id="A0A3B3D527"/>
<keyword evidence="13" id="KW-1185">Reference proteome</keyword>
<organism evidence="12 13">
    <name type="scientific">Oryzias melastigma</name>
    <name type="common">Marine medaka</name>
    <dbReference type="NCBI Taxonomy" id="30732"/>
    <lineage>
        <taxon>Eukaryota</taxon>
        <taxon>Metazoa</taxon>
        <taxon>Chordata</taxon>
        <taxon>Craniata</taxon>
        <taxon>Vertebrata</taxon>
        <taxon>Euteleostomi</taxon>
        <taxon>Actinopterygii</taxon>
        <taxon>Neopterygii</taxon>
        <taxon>Teleostei</taxon>
        <taxon>Neoteleostei</taxon>
        <taxon>Acanthomorphata</taxon>
        <taxon>Ovalentaria</taxon>
        <taxon>Atherinomorphae</taxon>
        <taxon>Beloniformes</taxon>
        <taxon>Adrianichthyidae</taxon>
        <taxon>Oryziinae</taxon>
        <taxon>Oryzias</taxon>
    </lineage>
</organism>
<evidence type="ECO:0000256" key="1">
    <source>
        <dbReference type="ARBA" id="ARBA00004479"/>
    </source>
</evidence>
<evidence type="ECO:0000256" key="5">
    <source>
        <dbReference type="ARBA" id="ARBA00023136"/>
    </source>
</evidence>
<dbReference type="GeneTree" id="ENSGT00940000164309"/>
<dbReference type="GeneID" id="112138762"/>
<dbReference type="InterPro" id="IPR003961">
    <property type="entry name" value="FN3_dom"/>
</dbReference>
<dbReference type="PaxDb" id="30732-ENSOMEP00000025188"/>
<protein>
    <submittedName>
        <fullName evidence="12">Cytokine receptor common subunit gamma-like</fullName>
    </submittedName>
</protein>
<evidence type="ECO:0000256" key="3">
    <source>
        <dbReference type="ARBA" id="ARBA00022729"/>
    </source>
</evidence>
<evidence type="ECO:0000313" key="12">
    <source>
        <dbReference type="Ensembl" id="ENSOMEP00000025188.1"/>
    </source>
</evidence>
<evidence type="ECO:0000259" key="11">
    <source>
        <dbReference type="PROSITE" id="PS50853"/>
    </source>
</evidence>
<feature type="chain" id="PRO_5017324357" evidence="10">
    <location>
        <begin position="18"/>
        <end position="340"/>
    </location>
</feature>
<name>A0A3B3D527_ORYME</name>
<sequence>MLALLLLLCCLNGYLLANKAPDVDCLVVDLKYVSCSWKKTTDGNYTFTSWFEKETVHECVEYLPGNSTHTGCNRPYVETQRFDTFHTVLQRGDERQEQEHQLKMKVKLNPPTNVTVKYGSDQNLWFYWNQTHKKCVESEVRYRKKQMKWEHSRVFTDKSYCINLPSNNSRYELQVRNKLDGGCGGAPDYWSEWSEPAIWGSNNSTESNHSGGSMSVWSLVWYVMGAIVLILLVMMLLHHERLRIILIPVVPKPSLVTHDIEEWFQFSKSLKEGFKTNYNERACPVREYIYVSQSDSDSIDSVSLSVSTDQTDCSGFTAADGPKDPSDTQSSSNISPEEKP</sequence>
<keyword evidence="2 9" id="KW-0812">Transmembrane</keyword>
<dbReference type="Gene3D" id="2.60.40.10">
    <property type="entry name" value="Immunoglobulins"/>
    <property type="match status" value="2"/>
</dbReference>
<dbReference type="Ensembl" id="ENSOMET00000007779.1">
    <property type="protein sequence ID" value="ENSOMEP00000025188.1"/>
    <property type="gene ID" value="ENSOMEG00000006242.1"/>
</dbReference>
<reference evidence="12" key="1">
    <citation type="submission" date="2025-08" db="UniProtKB">
        <authorList>
            <consortium name="Ensembl"/>
        </authorList>
    </citation>
    <scope>IDENTIFICATION</scope>
</reference>
<comment type="subcellular location">
    <subcellularLocation>
        <location evidence="1">Membrane</location>
        <topology evidence="1">Single-pass type I membrane protein</topology>
    </subcellularLocation>
</comment>
<evidence type="ECO:0000313" key="13">
    <source>
        <dbReference type="Proteomes" id="UP000261560"/>
    </source>
</evidence>
<feature type="region of interest" description="Disordered" evidence="8">
    <location>
        <begin position="313"/>
        <end position="340"/>
    </location>
</feature>
<dbReference type="RefSeq" id="XP_024117162.1">
    <property type="nucleotide sequence ID" value="XM_024261394.2"/>
</dbReference>
<dbReference type="PROSITE" id="PS50853">
    <property type="entry name" value="FN3"/>
    <property type="match status" value="1"/>
</dbReference>
<dbReference type="STRING" id="30732.ENSOMEP00000025188"/>
<dbReference type="FunFam" id="2.60.40.10:FF:000754">
    <property type="entry name" value="Cytokine receptor common subunit gamma"/>
    <property type="match status" value="1"/>
</dbReference>
<evidence type="ECO:0000256" key="10">
    <source>
        <dbReference type="SAM" id="SignalP"/>
    </source>
</evidence>
<dbReference type="InterPro" id="IPR036116">
    <property type="entry name" value="FN3_sf"/>
</dbReference>
<evidence type="ECO:0000256" key="6">
    <source>
        <dbReference type="ARBA" id="ARBA00023170"/>
    </source>
</evidence>
<evidence type="ECO:0000256" key="9">
    <source>
        <dbReference type="SAM" id="Phobius"/>
    </source>
</evidence>